<evidence type="ECO:0000256" key="10">
    <source>
        <dbReference type="ARBA" id="ARBA00022840"/>
    </source>
</evidence>
<evidence type="ECO:0000256" key="7">
    <source>
        <dbReference type="ARBA" id="ARBA00022741"/>
    </source>
</evidence>
<accession>A0A1Y6IZ47</accession>
<dbReference type="OrthoDB" id="9810730at2"/>
<evidence type="ECO:0000256" key="2">
    <source>
        <dbReference type="ARBA" id="ARBA00004370"/>
    </source>
</evidence>
<dbReference type="SMART" id="SM00448">
    <property type="entry name" value="REC"/>
    <property type="match status" value="1"/>
</dbReference>
<keyword evidence="7" id="KW-0547">Nucleotide-binding</keyword>
<feature type="domain" description="Response regulatory" evidence="18">
    <location>
        <begin position="533"/>
        <end position="648"/>
    </location>
</feature>
<evidence type="ECO:0000256" key="15">
    <source>
        <dbReference type="SAM" id="MobiDB-lite"/>
    </source>
</evidence>
<keyword evidence="13 16" id="KW-0472">Membrane</keyword>
<dbReference type="Gene3D" id="1.10.287.130">
    <property type="match status" value="1"/>
</dbReference>
<dbReference type="Proteomes" id="UP000196125">
    <property type="component" value="Unassembled WGS sequence"/>
</dbReference>
<comment type="catalytic activity">
    <reaction evidence="1">
        <text>ATP + protein L-histidine = ADP + protein N-phospho-L-histidine.</text>
        <dbReference type="EC" id="2.7.13.3"/>
    </reaction>
</comment>
<reference evidence="21 22" key="1">
    <citation type="submission" date="2017-05" db="EMBL/GenBank/DDBJ databases">
        <authorList>
            <person name="Song R."/>
            <person name="Chenine A.L."/>
            <person name="Ruprecht R.M."/>
        </authorList>
    </citation>
    <scope>NUCLEOTIDE SEQUENCE [LARGE SCALE GENOMIC DNA]</scope>
    <source>
        <strain evidence="21 22">CECT 7927</strain>
    </source>
</reference>
<keyword evidence="8 21" id="KW-0418">Kinase</keyword>
<dbReference type="Gene3D" id="3.30.565.10">
    <property type="entry name" value="Histidine kinase-like ATPase, C-terminal domain"/>
    <property type="match status" value="1"/>
</dbReference>
<dbReference type="Pfam" id="PF00072">
    <property type="entry name" value="Response_reg"/>
    <property type="match status" value="1"/>
</dbReference>
<keyword evidence="9" id="KW-0378">Hydrolase</keyword>
<proteinExistence type="predicted"/>
<dbReference type="Pfam" id="PF02518">
    <property type="entry name" value="HATPase_c"/>
    <property type="match status" value="1"/>
</dbReference>
<keyword evidence="4 14" id="KW-0597">Phosphoprotein</keyword>
<dbReference type="SUPFAM" id="SSF55874">
    <property type="entry name" value="ATPase domain of HSP90 chaperone/DNA topoisomerase II/histidine kinase"/>
    <property type="match status" value="1"/>
</dbReference>
<dbReference type="SMART" id="SM00387">
    <property type="entry name" value="HATPase_c"/>
    <property type="match status" value="1"/>
</dbReference>
<dbReference type="GO" id="GO:0016787">
    <property type="term" value="F:hydrolase activity"/>
    <property type="evidence" value="ECO:0007669"/>
    <property type="project" value="UniProtKB-KW"/>
</dbReference>
<evidence type="ECO:0000256" key="14">
    <source>
        <dbReference type="PROSITE-ProRule" id="PRU00169"/>
    </source>
</evidence>
<keyword evidence="12" id="KW-0902">Two-component regulatory system</keyword>
<evidence type="ECO:0000259" key="18">
    <source>
        <dbReference type="PROSITE" id="PS50110"/>
    </source>
</evidence>
<dbReference type="SUPFAM" id="SSF47384">
    <property type="entry name" value="Homodimeric domain of signal transducing histidine kinase"/>
    <property type="match status" value="1"/>
</dbReference>
<dbReference type="CDD" id="cd00082">
    <property type="entry name" value="HisKA"/>
    <property type="match status" value="1"/>
</dbReference>
<dbReference type="InterPro" id="IPR036097">
    <property type="entry name" value="HisK_dim/P_sf"/>
</dbReference>
<dbReference type="GO" id="GO:0016020">
    <property type="term" value="C:membrane"/>
    <property type="evidence" value="ECO:0007669"/>
    <property type="project" value="UniProtKB-SubCell"/>
</dbReference>
<sequence>MKGLLSGSMPFGKKIRLSYSLHLVMLLTISLLIIYTLHKEQQTAEWVEQANHTIAGANQVMMLIIDQETGLRGYMLSGDDDFLEPYYNAGQRWRNQIHQLKILSRNTPLQLSKLERIEALYHQWTHQVAGHQLQMMDEQLPPLKRFKHIREHMSQKQGKKLVDEMRQVKDDFIRAEEQLLEKRLRQAALWEQITYITAIVLPLIVFLVMGLYSLRLSRDISKKIQQLLDATRHIRNGDYNYHVLIHPGDEFSTLADGFNQMSHTIQLEIQERERANQAKGEFLANMSHEIRTPMNGILGMLTLLERSSLGQDEKHKLAIIRSCSDILLSVINDILDLSKIESGEVYLDEAPFELPQVIQNVVDLMQSKASEKGLNLTLYLDEQLPLACRGDSTRIRQILLNLLSNAIKFSERGSVDVIVGGEFTDLDRYALNVRVRDQGIGISATDQKKLFQPFSQADASISRRFGGTGLGLAICYRLVSAMQGHISVTSEPGTGAEFQFTIPLPVVEADSVTPDYEAHRIADKKSANRIPLSILLVEDNEVNRLVAEAFLQQLGYEAEHVTNGAEAVEAALKSSYDIIFMDMQMPVMDGIEATKIIKDQLGDRVEVIGMTANVMAQDRQSCLDAGMSMVLTKPLDLGKLSDAIDDVISRQQPESTQPDNGDSITLAES</sequence>
<name>A0A1Y6IZ47_9VIBR</name>
<keyword evidence="6 16" id="KW-0812">Transmembrane</keyword>
<dbReference type="SMART" id="SM00388">
    <property type="entry name" value="HisKA"/>
    <property type="match status" value="1"/>
</dbReference>
<dbReference type="RefSeq" id="WP_087482922.1">
    <property type="nucleotide sequence ID" value="NZ_AP024884.1"/>
</dbReference>
<evidence type="ECO:0000256" key="6">
    <source>
        <dbReference type="ARBA" id="ARBA00022692"/>
    </source>
</evidence>
<dbReference type="Proteomes" id="UP001283366">
    <property type="component" value="Unassembled WGS sequence"/>
</dbReference>
<dbReference type="GO" id="GO:0000155">
    <property type="term" value="F:phosphorelay sensor kinase activity"/>
    <property type="evidence" value="ECO:0007669"/>
    <property type="project" value="InterPro"/>
</dbReference>
<dbReference type="GO" id="GO:0005524">
    <property type="term" value="F:ATP binding"/>
    <property type="evidence" value="ECO:0007669"/>
    <property type="project" value="UniProtKB-KW"/>
</dbReference>
<evidence type="ECO:0000313" key="20">
    <source>
        <dbReference type="EMBL" id="MDW6005301.1"/>
    </source>
</evidence>
<dbReference type="InterPro" id="IPR007891">
    <property type="entry name" value="CHASE3"/>
</dbReference>
<evidence type="ECO:0000313" key="22">
    <source>
        <dbReference type="Proteomes" id="UP000196125"/>
    </source>
</evidence>
<evidence type="ECO:0000256" key="16">
    <source>
        <dbReference type="SAM" id="Phobius"/>
    </source>
</evidence>
<evidence type="ECO:0000256" key="4">
    <source>
        <dbReference type="ARBA" id="ARBA00022553"/>
    </source>
</evidence>
<dbReference type="PROSITE" id="PS50110">
    <property type="entry name" value="RESPONSE_REGULATORY"/>
    <property type="match status" value="1"/>
</dbReference>
<reference evidence="20 23" key="2">
    <citation type="submission" date="2023-11" db="EMBL/GenBank/DDBJ databases">
        <title>Plant-associative lifestyle of Vibrio porteresiae and its evolutionary dynamics.</title>
        <authorList>
            <person name="Rameshkumar N."/>
            <person name="Kirti K."/>
        </authorList>
    </citation>
    <scope>NUCLEOTIDE SEQUENCE [LARGE SCALE GENOMIC DNA]</scope>
    <source>
        <strain evidence="20 23">MSSRF38</strain>
    </source>
</reference>
<dbReference type="InterPro" id="IPR003594">
    <property type="entry name" value="HATPase_dom"/>
</dbReference>
<evidence type="ECO:0000313" key="21">
    <source>
        <dbReference type="EMBL" id="SMS02927.1"/>
    </source>
</evidence>
<dbReference type="PRINTS" id="PR00344">
    <property type="entry name" value="BCTRLSENSOR"/>
</dbReference>
<dbReference type="CDD" id="cd06225">
    <property type="entry name" value="HAMP"/>
    <property type="match status" value="1"/>
</dbReference>
<feature type="region of interest" description="Disordered" evidence="15">
    <location>
        <begin position="650"/>
        <end position="669"/>
    </location>
</feature>
<dbReference type="EC" id="2.7.13.3" evidence="3"/>
<keyword evidence="5 21" id="KW-0808">Transferase</keyword>
<comment type="subcellular location">
    <subcellularLocation>
        <location evidence="2">Membrane</location>
    </subcellularLocation>
</comment>
<evidence type="ECO:0000256" key="1">
    <source>
        <dbReference type="ARBA" id="ARBA00000085"/>
    </source>
</evidence>
<dbReference type="EMBL" id="FXXI01000014">
    <property type="protein sequence ID" value="SMS02927.1"/>
    <property type="molecule type" value="Genomic_DNA"/>
</dbReference>
<keyword evidence="11 16" id="KW-1133">Transmembrane helix</keyword>
<dbReference type="CDD" id="cd17546">
    <property type="entry name" value="REC_hyHK_CKI1_RcsC-like"/>
    <property type="match status" value="1"/>
</dbReference>
<dbReference type="PANTHER" id="PTHR45339:SF1">
    <property type="entry name" value="HYBRID SIGNAL TRANSDUCTION HISTIDINE KINASE J"/>
    <property type="match status" value="1"/>
</dbReference>
<dbReference type="CDD" id="cd16922">
    <property type="entry name" value="HATPase_EvgS-ArcB-TorS-like"/>
    <property type="match status" value="1"/>
</dbReference>
<dbReference type="FunFam" id="3.30.565.10:FF:000010">
    <property type="entry name" value="Sensor histidine kinase RcsC"/>
    <property type="match status" value="1"/>
</dbReference>
<keyword evidence="23" id="KW-1185">Reference proteome</keyword>
<dbReference type="PROSITE" id="PS50885">
    <property type="entry name" value="HAMP"/>
    <property type="match status" value="1"/>
</dbReference>
<feature type="domain" description="HAMP" evidence="19">
    <location>
        <begin position="218"/>
        <end position="270"/>
    </location>
</feature>
<feature type="modified residue" description="4-aspartylphosphate" evidence="14">
    <location>
        <position position="582"/>
    </location>
</feature>
<dbReference type="InterPro" id="IPR003660">
    <property type="entry name" value="HAMP_dom"/>
</dbReference>
<dbReference type="InterPro" id="IPR005467">
    <property type="entry name" value="His_kinase_dom"/>
</dbReference>
<gene>
    <name evidence="21" type="primary">luxQ_3</name>
    <name evidence="20" type="ORF">SBX37_20755</name>
    <name evidence="21" type="ORF">VIM7927_04289</name>
</gene>
<feature type="domain" description="Histidine kinase" evidence="17">
    <location>
        <begin position="285"/>
        <end position="506"/>
    </location>
</feature>
<evidence type="ECO:0000259" key="17">
    <source>
        <dbReference type="PROSITE" id="PS50109"/>
    </source>
</evidence>
<evidence type="ECO:0000256" key="8">
    <source>
        <dbReference type="ARBA" id="ARBA00022777"/>
    </source>
</evidence>
<dbReference type="Gene3D" id="3.40.50.2300">
    <property type="match status" value="1"/>
</dbReference>
<dbReference type="InterPro" id="IPR001789">
    <property type="entry name" value="Sig_transdc_resp-reg_receiver"/>
</dbReference>
<evidence type="ECO:0000313" key="23">
    <source>
        <dbReference type="Proteomes" id="UP001283366"/>
    </source>
</evidence>
<dbReference type="Pfam" id="PF05227">
    <property type="entry name" value="CHASE3"/>
    <property type="match status" value="1"/>
</dbReference>
<dbReference type="SMART" id="SM00304">
    <property type="entry name" value="HAMP"/>
    <property type="match status" value="1"/>
</dbReference>
<evidence type="ECO:0000256" key="11">
    <source>
        <dbReference type="ARBA" id="ARBA00022989"/>
    </source>
</evidence>
<dbReference type="CDD" id="cd19410">
    <property type="entry name" value="HK9-like_sensor"/>
    <property type="match status" value="1"/>
</dbReference>
<dbReference type="InterPro" id="IPR004358">
    <property type="entry name" value="Sig_transdc_His_kin-like_C"/>
</dbReference>
<dbReference type="FunFam" id="1.10.287.130:FF:000004">
    <property type="entry name" value="Ethylene receptor 1"/>
    <property type="match status" value="1"/>
</dbReference>
<keyword evidence="10" id="KW-0067">ATP-binding</keyword>
<dbReference type="SUPFAM" id="SSF158472">
    <property type="entry name" value="HAMP domain-like"/>
    <property type="match status" value="1"/>
</dbReference>
<dbReference type="SUPFAM" id="SSF52172">
    <property type="entry name" value="CheY-like"/>
    <property type="match status" value="1"/>
</dbReference>
<dbReference type="PROSITE" id="PS50109">
    <property type="entry name" value="HIS_KIN"/>
    <property type="match status" value="1"/>
</dbReference>
<evidence type="ECO:0000259" key="19">
    <source>
        <dbReference type="PROSITE" id="PS50885"/>
    </source>
</evidence>
<dbReference type="Gene3D" id="6.10.340.10">
    <property type="match status" value="1"/>
</dbReference>
<dbReference type="Pfam" id="PF00672">
    <property type="entry name" value="HAMP"/>
    <property type="match status" value="1"/>
</dbReference>
<feature type="transmembrane region" description="Helical" evidence="16">
    <location>
        <begin position="193"/>
        <end position="214"/>
    </location>
</feature>
<evidence type="ECO:0000256" key="9">
    <source>
        <dbReference type="ARBA" id="ARBA00022801"/>
    </source>
</evidence>
<feature type="transmembrane region" description="Helical" evidence="16">
    <location>
        <begin position="20"/>
        <end position="37"/>
    </location>
</feature>
<evidence type="ECO:0000256" key="13">
    <source>
        <dbReference type="ARBA" id="ARBA00023136"/>
    </source>
</evidence>
<dbReference type="InterPro" id="IPR011006">
    <property type="entry name" value="CheY-like_superfamily"/>
</dbReference>
<evidence type="ECO:0000256" key="5">
    <source>
        <dbReference type="ARBA" id="ARBA00022679"/>
    </source>
</evidence>
<protein>
    <recommendedName>
        <fullName evidence="3">histidine kinase</fullName>
        <ecNumber evidence="3">2.7.13.3</ecNumber>
    </recommendedName>
</protein>
<dbReference type="EMBL" id="JAWRCO010000002">
    <property type="protein sequence ID" value="MDW6005301.1"/>
    <property type="molecule type" value="Genomic_DNA"/>
</dbReference>
<dbReference type="InterPro" id="IPR003661">
    <property type="entry name" value="HisK_dim/P_dom"/>
</dbReference>
<evidence type="ECO:0000256" key="12">
    <source>
        <dbReference type="ARBA" id="ARBA00023012"/>
    </source>
</evidence>
<dbReference type="Pfam" id="PF00512">
    <property type="entry name" value="HisKA"/>
    <property type="match status" value="1"/>
</dbReference>
<dbReference type="AlphaFoldDB" id="A0A1Y6IZ47"/>
<evidence type="ECO:0000256" key="3">
    <source>
        <dbReference type="ARBA" id="ARBA00012438"/>
    </source>
</evidence>
<dbReference type="InterPro" id="IPR036890">
    <property type="entry name" value="HATPase_C_sf"/>
</dbReference>
<organism evidence="21 22">
    <name type="scientific">Vibrio mangrovi</name>
    <dbReference type="NCBI Taxonomy" id="474394"/>
    <lineage>
        <taxon>Bacteria</taxon>
        <taxon>Pseudomonadati</taxon>
        <taxon>Pseudomonadota</taxon>
        <taxon>Gammaproteobacteria</taxon>
        <taxon>Vibrionales</taxon>
        <taxon>Vibrionaceae</taxon>
        <taxon>Vibrio</taxon>
    </lineage>
</organism>
<dbReference type="PANTHER" id="PTHR45339">
    <property type="entry name" value="HYBRID SIGNAL TRANSDUCTION HISTIDINE KINASE J"/>
    <property type="match status" value="1"/>
</dbReference>